<protein>
    <recommendedName>
        <fullName evidence="4">F-box protein</fullName>
    </recommendedName>
</protein>
<dbReference type="Gene3D" id="3.80.10.10">
    <property type="entry name" value="Ribonuclease Inhibitor"/>
    <property type="match status" value="1"/>
</dbReference>
<feature type="region of interest" description="Disordered" evidence="1">
    <location>
        <begin position="1"/>
        <end position="22"/>
    </location>
</feature>
<evidence type="ECO:0000313" key="3">
    <source>
        <dbReference type="Proteomes" id="UP001231189"/>
    </source>
</evidence>
<comment type="caution">
    <text evidence="2">The sequence shown here is derived from an EMBL/GenBank/DDBJ whole genome shotgun (WGS) entry which is preliminary data.</text>
</comment>
<keyword evidence="3" id="KW-1185">Reference proteome</keyword>
<reference evidence="2" key="1">
    <citation type="submission" date="2023-07" db="EMBL/GenBank/DDBJ databases">
        <title>A chromosome-level genome assembly of Lolium multiflorum.</title>
        <authorList>
            <person name="Chen Y."/>
            <person name="Copetti D."/>
            <person name="Kolliker R."/>
            <person name="Studer B."/>
        </authorList>
    </citation>
    <scope>NUCLEOTIDE SEQUENCE</scope>
    <source>
        <strain evidence="2">02402/16</strain>
        <tissue evidence="2">Leaf</tissue>
    </source>
</reference>
<evidence type="ECO:0008006" key="4">
    <source>
        <dbReference type="Google" id="ProtNLM"/>
    </source>
</evidence>
<dbReference type="AlphaFoldDB" id="A0AAD8TNI3"/>
<dbReference type="EMBL" id="JAUUTY010000002">
    <property type="protein sequence ID" value="KAK1686424.1"/>
    <property type="molecule type" value="Genomic_DNA"/>
</dbReference>
<sequence length="312" mass="35097">MRSSSSPSPPAATPASRRGRARKAPAFHVSVFKHMELPCGRDWAELPADAISCILHRLDQTELLIGGVAAVCHAAPGERSQSFGLKSIMRAALRLSAGQCHTFFGEHLHDDHFVLLAEQAPLLKSLHLINCYCISDQGFANTIKKLSLLEELELSWCLDRTQVLELVAGACPGLKHFRLVNHWNFEPKDDRKARAIARMCGLRSLHIVNDKLDNEGLTTILDNCHHLEYLNMHDCWNIKMDENLGAKLARINVDDYEYLLPSDPDSCCISPFSSCDDYDDLSLSYYVGDDIDDMDEEHKRTINIKSMCRYLS</sequence>
<proteinExistence type="predicted"/>
<dbReference type="PANTHER" id="PTHR38926:SF43">
    <property type="entry name" value="F-BOX DOMAIN-CONTAINING PROTEIN"/>
    <property type="match status" value="1"/>
</dbReference>
<evidence type="ECO:0000313" key="2">
    <source>
        <dbReference type="EMBL" id="KAK1686424.1"/>
    </source>
</evidence>
<dbReference type="PANTHER" id="PTHR38926">
    <property type="entry name" value="F-BOX DOMAIN CONTAINING PROTEIN, EXPRESSED"/>
    <property type="match status" value="1"/>
</dbReference>
<dbReference type="SUPFAM" id="SSF52047">
    <property type="entry name" value="RNI-like"/>
    <property type="match status" value="1"/>
</dbReference>
<name>A0AAD8TNI3_LOLMU</name>
<gene>
    <name evidence="2" type="ORF">QYE76_047272</name>
</gene>
<evidence type="ECO:0000256" key="1">
    <source>
        <dbReference type="SAM" id="MobiDB-lite"/>
    </source>
</evidence>
<dbReference type="InterPro" id="IPR032675">
    <property type="entry name" value="LRR_dom_sf"/>
</dbReference>
<dbReference type="Proteomes" id="UP001231189">
    <property type="component" value="Unassembled WGS sequence"/>
</dbReference>
<organism evidence="2 3">
    <name type="scientific">Lolium multiflorum</name>
    <name type="common">Italian ryegrass</name>
    <name type="synonym">Lolium perenne subsp. multiflorum</name>
    <dbReference type="NCBI Taxonomy" id="4521"/>
    <lineage>
        <taxon>Eukaryota</taxon>
        <taxon>Viridiplantae</taxon>
        <taxon>Streptophyta</taxon>
        <taxon>Embryophyta</taxon>
        <taxon>Tracheophyta</taxon>
        <taxon>Spermatophyta</taxon>
        <taxon>Magnoliopsida</taxon>
        <taxon>Liliopsida</taxon>
        <taxon>Poales</taxon>
        <taxon>Poaceae</taxon>
        <taxon>BOP clade</taxon>
        <taxon>Pooideae</taxon>
        <taxon>Poodae</taxon>
        <taxon>Poeae</taxon>
        <taxon>Poeae Chloroplast Group 2 (Poeae type)</taxon>
        <taxon>Loliodinae</taxon>
        <taxon>Loliinae</taxon>
        <taxon>Lolium</taxon>
    </lineage>
</organism>
<accession>A0AAD8TNI3</accession>